<dbReference type="Gene3D" id="3.30.420.40">
    <property type="match status" value="3"/>
</dbReference>
<organism evidence="4 5">
    <name type="scientific">Dioszegia hungarica</name>
    <dbReference type="NCBI Taxonomy" id="4972"/>
    <lineage>
        <taxon>Eukaryota</taxon>
        <taxon>Fungi</taxon>
        <taxon>Dikarya</taxon>
        <taxon>Basidiomycota</taxon>
        <taxon>Agaricomycotina</taxon>
        <taxon>Tremellomycetes</taxon>
        <taxon>Tremellales</taxon>
        <taxon>Bulleribasidiaceae</taxon>
        <taxon>Dioszegia</taxon>
    </lineage>
</organism>
<dbReference type="PANTHER" id="PTHR11937">
    <property type="entry name" value="ACTIN"/>
    <property type="match status" value="1"/>
</dbReference>
<keyword evidence="5" id="KW-1185">Reference proteome</keyword>
<evidence type="ECO:0000256" key="1">
    <source>
        <dbReference type="RuleBase" id="RU000487"/>
    </source>
</evidence>
<evidence type="ECO:0000313" key="5">
    <source>
        <dbReference type="Proteomes" id="UP001164286"/>
    </source>
</evidence>
<reference evidence="4" key="1">
    <citation type="journal article" date="2022" name="G3 (Bethesda)">
        <title>High quality genome of the basidiomycete yeast Dioszegia hungarica PDD-24b-2 isolated from cloud water.</title>
        <authorList>
            <person name="Jarrige D."/>
            <person name="Haridas S."/>
            <person name="Bleykasten-Grosshans C."/>
            <person name="Joly M."/>
            <person name="Nadalig T."/>
            <person name="Sancelme M."/>
            <person name="Vuilleumier S."/>
            <person name="Grigoriev I.V."/>
            <person name="Amato P."/>
            <person name="Bringel F."/>
        </authorList>
    </citation>
    <scope>NUCLEOTIDE SEQUENCE</scope>
    <source>
        <strain evidence="4">PDD-24b-2</strain>
    </source>
</reference>
<feature type="region of interest" description="Disordered" evidence="3">
    <location>
        <begin position="1"/>
        <end position="32"/>
    </location>
</feature>
<accession>A0AA38HDL2</accession>
<protein>
    <submittedName>
        <fullName evidence="4">Nucleus protein</fullName>
    </submittedName>
</protein>
<keyword evidence="2" id="KW-0175">Coiled coil</keyword>
<dbReference type="Proteomes" id="UP001164286">
    <property type="component" value="Unassembled WGS sequence"/>
</dbReference>
<dbReference type="AlphaFoldDB" id="A0AA38HDL2"/>
<gene>
    <name evidence="4" type="ORF">MKK02DRAFT_23539</name>
</gene>
<dbReference type="SUPFAM" id="SSF53067">
    <property type="entry name" value="Actin-like ATPase domain"/>
    <property type="match status" value="2"/>
</dbReference>
<evidence type="ECO:0000256" key="2">
    <source>
        <dbReference type="SAM" id="Coils"/>
    </source>
</evidence>
<dbReference type="Gene3D" id="3.90.640.10">
    <property type="entry name" value="Actin, Chain A, domain 4"/>
    <property type="match status" value="1"/>
</dbReference>
<dbReference type="InterPro" id="IPR043129">
    <property type="entry name" value="ATPase_NBD"/>
</dbReference>
<sequence length="741" mass="81558">MESPQIPQGSAIADVAEVPEAGPSSAPVRRVYPKKPKKKVEKLFQHTTAFAPGLFHVKNPAGEFIVRETNVDVIRQISQARAKAEKEEAEAERAKRVEAGEEVQPLSHTLIIHPGSRNLRIGRASDFYPKEIPFCIARPSNSATRSKEAVVPGSRAKRLAEEAKEKKERKRQKISENGNAAARNGTDDGEEEWVDPVDQHIEDLRDYLRNRLRQNRLSTDYRDGFRVKQHNAKVRPEPIPEHNDPYRIDWTEVDGKKFFVGTDALRLPSGSGFKVRYPLLHRGLNMRDWESPQSLMDDIATILHESLRTELDIHPRDYHKYSVVLLIPDHNDRLHLQALVSLLFGEFGFKEIAIHQEGHAAIFSAGMSTACVVDIGATTTSVTCVDEGMLNPDTRIKLDYGGDDITAALVAMLTQSNFPYKELDLGKAMEWAMMDKLKEKICTLEEHMVANIAWDVYVLKEQGLTQKYQLRTYDENILAPLCFFDTRMIDFQEKAGSGRIAFWEEAQSVDDLLSTAYGEPTAAMRSCVTHLLPTPEVNTSDTAMQIDGASANGDASIPKPTIVEPNGSQASATSDKRPADTPAGSTNGTPAPPDIAPAVPLLPPAPAQADIPVSAYDGIDVIGEAARSPLDAAIAASIAMAGTENKVKAAAGSILLIGGGSALKGLYPFIAERLPPLLRAKGLPIAEVQIVPPPRGLNPRFVSWKGVSVMCNLESLSDMWIRRDEWEAIGARALKDRLTFL</sequence>
<comment type="caution">
    <text evidence="4">The sequence shown here is derived from an EMBL/GenBank/DDBJ whole genome shotgun (WGS) entry which is preliminary data.</text>
</comment>
<evidence type="ECO:0000313" key="4">
    <source>
        <dbReference type="EMBL" id="KAI9638373.1"/>
    </source>
</evidence>
<dbReference type="RefSeq" id="XP_052948150.1">
    <property type="nucleotide sequence ID" value="XM_053086743.1"/>
</dbReference>
<dbReference type="InterPro" id="IPR004000">
    <property type="entry name" value="Actin"/>
</dbReference>
<evidence type="ECO:0000256" key="3">
    <source>
        <dbReference type="SAM" id="MobiDB-lite"/>
    </source>
</evidence>
<dbReference type="CDD" id="cd10206">
    <property type="entry name" value="ASKHA_NBD_Arp8-like"/>
    <property type="match status" value="1"/>
</dbReference>
<dbReference type="GeneID" id="77725944"/>
<feature type="region of interest" description="Disordered" evidence="3">
    <location>
        <begin position="143"/>
        <end position="194"/>
    </location>
</feature>
<proteinExistence type="inferred from homology"/>
<dbReference type="FunFam" id="3.30.420.40:FF:000286">
    <property type="entry name" value="Actin-related protein 8"/>
    <property type="match status" value="1"/>
</dbReference>
<feature type="region of interest" description="Disordered" evidence="3">
    <location>
        <begin position="546"/>
        <end position="595"/>
    </location>
</feature>
<comment type="similarity">
    <text evidence="1">Belongs to the actin family.</text>
</comment>
<dbReference type="Pfam" id="PF00022">
    <property type="entry name" value="Actin"/>
    <property type="match status" value="2"/>
</dbReference>
<feature type="coiled-coil region" evidence="2">
    <location>
        <begin position="70"/>
        <end position="102"/>
    </location>
</feature>
<dbReference type="SMART" id="SM00268">
    <property type="entry name" value="ACTIN"/>
    <property type="match status" value="1"/>
</dbReference>
<dbReference type="EMBL" id="JAKWFO010000003">
    <property type="protein sequence ID" value="KAI9638373.1"/>
    <property type="molecule type" value="Genomic_DNA"/>
</dbReference>
<name>A0AA38HDL2_9TREE</name>